<protein>
    <recommendedName>
        <fullName evidence="9">ABC transmembrane type-2 domain-containing protein</fullName>
    </recommendedName>
</protein>
<dbReference type="InterPro" id="IPR051449">
    <property type="entry name" value="ABC-2_transporter_component"/>
</dbReference>
<dbReference type="EMBL" id="LGHJ01000011">
    <property type="protein sequence ID" value="KPL76787.1"/>
    <property type="molecule type" value="Genomic_DNA"/>
</dbReference>
<gene>
    <name evidence="10" type="ORF">AC812_05710</name>
</gene>
<feature type="transmembrane region" description="Helical" evidence="8">
    <location>
        <begin position="403"/>
        <end position="421"/>
    </location>
</feature>
<evidence type="ECO:0000313" key="10">
    <source>
        <dbReference type="EMBL" id="KPL76787.1"/>
    </source>
</evidence>
<dbReference type="Pfam" id="PF12698">
    <property type="entry name" value="ABC2_membrane_3"/>
    <property type="match status" value="1"/>
</dbReference>
<keyword evidence="4" id="KW-1003">Cell membrane</keyword>
<dbReference type="Proteomes" id="UP000050514">
    <property type="component" value="Unassembled WGS sequence"/>
</dbReference>
<dbReference type="OrthoDB" id="266913at2"/>
<evidence type="ECO:0000256" key="4">
    <source>
        <dbReference type="ARBA" id="ARBA00022475"/>
    </source>
</evidence>
<dbReference type="InterPro" id="IPR047817">
    <property type="entry name" value="ABC2_TM_bact-type"/>
</dbReference>
<proteinExistence type="inferred from homology"/>
<dbReference type="STRING" id="360411.AC812_05710"/>
<dbReference type="AlphaFoldDB" id="A0A0P6X4V5"/>
<keyword evidence="5 8" id="KW-0812">Transmembrane</keyword>
<feature type="transmembrane region" description="Helical" evidence="8">
    <location>
        <begin position="21"/>
        <end position="44"/>
    </location>
</feature>
<feature type="transmembrane region" description="Helical" evidence="8">
    <location>
        <begin position="312"/>
        <end position="336"/>
    </location>
</feature>
<comment type="subcellular location">
    <subcellularLocation>
        <location evidence="1">Cell membrane</location>
        <topology evidence="1">Multi-pass membrane protein</topology>
    </subcellularLocation>
</comment>
<evidence type="ECO:0000313" key="11">
    <source>
        <dbReference type="Proteomes" id="UP000050514"/>
    </source>
</evidence>
<dbReference type="Gene3D" id="3.40.1710.10">
    <property type="entry name" value="abc type-2 transporter like domain"/>
    <property type="match status" value="1"/>
</dbReference>
<dbReference type="PANTHER" id="PTHR30294:SF38">
    <property type="entry name" value="TRANSPORT PERMEASE PROTEIN"/>
    <property type="match status" value="1"/>
</dbReference>
<feature type="transmembrane region" description="Helical" evidence="8">
    <location>
        <begin position="232"/>
        <end position="257"/>
    </location>
</feature>
<evidence type="ECO:0000256" key="5">
    <source>
        <dbReference type="ARBA" id="ARBA00022692"/>
    </source>
</evidence>
<evidence type="ECO:0000256" key="6">
    <source>
        <dbReference type="ARBA" id="ARBA00022989"/>
    </source>
</evidence>
<keyword evidence="6 8" id="KW-1133">Transmembrane helix</keyword>
<reference evidence="10 11" key="1">
    <citation type="submission" date="2015-07" db="EMBL/GenBank/DDBJ databases">
        <title>Draft genome of Bellilinea caldifistulae DSM 17877.</title>
        <authorList>
            <person name="Hemp J."/>
            <person name="Ward L.M."/>
            <person name="Pace L.A."/>
            <person name="Fischer W.W."/>
        </authorList>
    </citation>
    <scope>NUCLEOTIDE SEQUENCE [LARGE SCALE GENOMIC DNA]</scope>
    <source>
        <strain evidence="10 11">GOMI-1</strain>
    </source>
</reference>
<name>A0A0P6X4V5_9CHLR</name>
<dbReference type="RefSeq" id="WP_061912862.1">
    <property type="nucleotide sequence ID" value="NZ_DF967971.1"/>
</dbReference>
<accession>A0A0P6X4V5</accession>
<sequence length="429" mass="46381">MKKILLIAAKDLRLAFRDRAAIILMLAAPFLLTLGMALVTGRLASPGGQSSGLSNIPVLIINRDGESLGNALVETLQSAELDELLDAQVVEDEEAARRAVDEDQVAGLVIIPPGFTQSVIPEQAAIIDMAAEPVKLQFYANPARPNSSAIIETILREFISRVEEGRVMGMVSVFQMLTSGVVSPAEAQAYGDEMRQLFQSAQEEDLSVFEEAGTLNLKVIGAPEQESVRFDVMAYMAPGMALLFLMFTVTYGGRSFLAERRQRTLQRMLTSPTALPQVLAGKMLGTYLTGVMQLLILIGGSSLLFNLRWGDFWGVLALILLATFAATGWGLLITAFARTPGQVSTYGSAIMLVFGIMGGSFIDLSMLPDFVRLVSRITPNAWALDGFTILGLGGGLSDLTRPLLGLFALGCVLFILAVLRFSRRRDLVQ</sequence>
<feature type="transmembrane region" description="Helical" evidence="8">
    <location>
        <begin position="343"/>
        <end position="362"/>
    </location>
</feature>
<evidence type="ECO:0000256" key="3">
    <source>
        <dbReference type="ARBA" id="ARBA00022448"/>
    </source>
</evidence>
<dbReference type="PANTHER" id="PTHR30294">
    <property type="entry name" value="MEMBRANE COMPONENT OF ABC TRANSPORTER YHHJ-RELATED"/>
    <property type="match status" value="1"/>
</dbReference>
<dbReference type="GO" id="GO:0005886">
    <property type="term" value="C:plasma membrane"/>
    <property type="evidence" value="ECO:0007669"/>
    <property type="project" value="UniProtKB-SubCell"/>
</dbReference>
<organism evidence="10 11">
    <name type="scientific">Bellilinea caldifistulae</name>
    <dbReference type="NCBI Taxonomy" id="360411"/>
    <lineage>
        <taxon>Bacteria</taxon>
        <taxon>Bacillati</taxon>
        <taxon>Chloroflexota</taxon>
        <taxon>Anaerolineae</taxon>
        <taxon>Anaerolineales</taxon>
        <taxon>Anaerolineaceae</taxon>
        <taxon>Bellilinea</taxon>
    </lineage>
</organism>
<feature type="transmembrane region" description="Helical" evidence="8">
    <location>
        <begin position="278"/>
        <end position="300"/>
    </location>
</feature>
<dbReference type="GO" id="GO:0140359">
    <property type="term" value="F:ABC-type transporter activity"/>
    <property type="evidence" value="ECO:0007669"/>
    <property type="project" value="InterPro"/>
</dbReference>
<feature type="domain" description="ABC transmembrane type-2" evidence="9">
    <location>
        <begin position="195"/>
        <end position="424"/>
    </location>
</feature>
<comment type="similarity">
    <text evidence="2">Belongs to the ABC-2 integral membrane protein family.</text>
</comment>
<keyword evidence="11" id="KW-1185">Reference proteome</keyword>
<evidence type="ECO:0000256" key="2">
    <source>
        <dbReference type="ARBA" id="ARBA00007783"/>
    </source>
</evidence>
<evidence type="ECO:0000256" key="7">
    <source>
        <dbReference type="ARBA" id="ARBA00023136"/>
    </source>
</evidence>
<dbReference type="PROSITE" id="PS51012">
    <property type="entry name" value="ABC_TM2"/>
    <property type="match status" value="1"/>
</dbReference>
<dbReference type="InterPro" id="IPR013525">
    <property type="entry name" value="ABC2_TM"/>
</dbReference>
<comment type="caution">
    <text evidence="10">The sequence shown here is derived from an EMBL/GenBank/DDBJ whole genome shotgun (WGS) entry which is preliminary data.</text>
</comment>
<keyword evidence="3" id="KW-0813">Transport</keyword>
<evidence type="ECO:0000256" key="1">
    <source>
        <dbReference type="ARBA" id="ARBA00004651"/>
    </source>
</evidence>
<evidence type="ECO:0000259" key="9">
    <source>
        <dbReference type="PROSITE" id="PS51012"/>
    </source>
</evidence>
<evidence type="ECO:0000256" key="8">
    <source>
        <dbReference type="SAM" id="Phobius"/>
    </source>
</evidence>
<keyword evidence="7 8" id="KW-0472">Membrane</keyword>